<evidence type="ECO:0008006" key="4">
    <source>
        <dbReference type="Google" id="ProtNLM"/>
    </source>
</evidence>
<evidence type="ECO:0000256" key="1">
    <source>
        <dbReference type="SAM" id="MobiDB-lite"/>
    </source>
</evidence>
<organism evidence="2 3">
    <name type="scientific">Durusdinium trenchii</name>
    <dbReference type="NCBI Taxonomy" id="1381693"/>
    <lineage>
        <taxon>Eukaryota</taxon>
        <taxon>Sar</taxon>
        <taxon>Alveolata</taxon>
        <taxon>Dinophyceae</taxon>
        <taxon>Suessiales</taxon>
        <taxon>Symbiodiniaceae</taxon>
        <taxon>Durusdinium</taxon>
    </lineage>
</organism>
<dbReference type="Proteomes" id="UP001642484">
    <property type="component" value="Unassembled WGS sequence"/>
</dbReference>
<protein>
    <recommendedName>
        <fullName evidence="4">Histone H2A/H2B/H3 domain-containing protein</fullName>
    </recommendedName>
</protein>
<evidence type="ECO:0000313" key="3">
    <source>
        <dbReference type="Proteomes" id="UP001642484"/>
    </source>
</evidence>
<proteinExistence type="predicted"/>
<sequence length="263" mass="28826">MEELKELVKPYHFHFDFLHPENSALRLPWEGQEKPKVAKDPLAGRGEKGVSKPQGLARGFLLDSGSTKEAPAGSSPAPAAASKVKKVAARHGTCNSLEKELMVNLLVFAFEEAIRVLHEEDDRSGRTVEFGDAFHIVENRVQGIGSGDDGAPGVEEHGQVWKATKRSAWPIQQRSWSCLLCINGHGVARDDAQAVVWMRPAAEQLEAMQKLGCRGRGAAITSGTSISSKDRYHFPIWARPPPAETFVGSPLKYHYFLGSFGQD</sequence>
<comment type="caution">
    <text evidence="2">The sequence shown here is derived from an EMBL/GenBank/DDBJ whole genome shotgun (WGS) entry which is preliminary data.</text>
</comment>
<accession>A0ABP0RCB5</accession>
<evidence type="ECO:0000313" key="2">
    <source>
        <dbReference type="EMBL" id="CAK9097884.1"/>
    </source>
</evidence>
<feature type="region of interest" description="Disordered" evidence="1">
    <location>
        <begin position="36"/>
        <end position="58"/>
    </location>
</feature>
<reference evidence="2 3" key="1">
    <citation type="submission" date="2024-02" db="EMBL/GenBank/DDBJ databases">
        <authorList>
            <person name="Chen Y."/>
            <person name="Shah S."/>
            <person name="Dougan E. K."/>
            <person name="Thang M."/>
            <person name="Chan C."/>
        </authorList>
    </citation>
    <scope>NUCLEOTIDE SEQUENCE [LARGE SCALE GENOMIC DNA]</scope>
</reference>
<gene>
    <name evidence="2" type="ORF">CCMP2556_LOCUS46420</name>
</gene>
<dbReference type="EMBL" id="CAXAMN010025783">
    <property type="protein sequence ID" value="CAK9097884.1"/>
    <property type="molecule type" value="Genomic_DNA"/>
</dbReference>
<keyword evidence="3" id="KW-1185">Reference proteome</keyword>
<name>A0ABP0RCB5_9DINO</name>